<proteinExistence type="predicted"/>
<evidence type="ECO:0000313" key="5">
    <source>
        <dbReference type="EMBL" id="SNT75749.1"/>
    </source>
</evidence>
<organism evidence="5 6">
    <name type="scientific">Amphiplicatus metriothermophilus</name>
    <dbReference type="NCBI Taxonomy" id="1519374"/>
    <lineage>
        <taxon>Bacteria</taxon>
        <taxon>Pseudomonadati</taxon>
        <taxon>Pseudomonadota</taxon>
        <taxon>Alphaproteobacteria</taxon>
        <taxon>Parvularculales</taxon>
        <taxon>Parvularculaceae</taxon>
        <taxon>Amphiplicatus</taxon>
    </lineage>
</organism>
<dbReference type="PANTHER" id="PTHR47234">
    <property type="match status" value="1"/>
</dbReference>
<sequence length="208" mass="23805">PALCGGYSRIGLPSEPIPWLHKEWLRHRGFVMSTFTVEELNFAALETRGVDYEVSYQFSLDGVNSALAGDALIRVVGNYTDQLDRFEDPSDPTIVNPELYENGQPKHVVNFDGRWTWKGLTLNWQSRYYSRFLEITPRLQIENADQFLNAWTGEIWRHDLSARYDISERLSVFGGVNNVTDRRPIASDVSYPVGIIGRQFFLGVDLTL</sequence>
<keyword evidence="3" id="KW-0998">Cell outer membrane</keyword>
<dbReference type="RefSeq" id="WP_221401155.1">
    <property type="nucleotide sequence ID" value="NZ_FZQA01000009.1"/>
</dbReference>
<dbReference type="EMBL" id="FZQA01000009">
    <property type="protein sequence ID" value="SNT75749.1"/>
    <property type="molecule type" value="Genomic_DNA"/>
</dbReference>
<evidence type="ECO:0000313" key="6">
    <source>
        <dbReference type="Proteomes" id="UP000198346"/>
    </source>
</evidence>
<dbReference type="PANTHER" id="PTHR47234:SF2">
    <property type="entry name" value="TONB-DEPENDENT RECEPTOR"/>
    <property type="match status" value="1"/>
</dbReference>
<comment type="subcellular location">
    <subcellularLocation>
        <location evidence="1">Cell outer membrane</location>
    </subcellularLocation>
</comment>
<dbReference type="SUPFAM" id="SSF56935">
    <property type="entry name" value="Porins"/>
    <property type="match status" value="1"/>
</dbReference>
<protein>
    <submittedName>
        <fullName evidence="5">TonB dependent receptor</fullName>
    </submittedName>
</protein>
<dbReference type="InterPro" id="IPR036942">
    <property type="entry name" value="Beta-barrel_TonB_sf"/>
</dbReference>
<keyword evidence="6" id="KW-1185">Reference proteome</keyword>
<dbReference type="InterPro" id="IPR000531">
    <property type="entry name" value="Beta-barrel_TonB"/>
</dbReference>
<dbReference type="Proteomes" id="UP000198346">
    <property type="component" value="Unassembled WGS sequence"/>
</dbReference>
<gene>
    <name evidence="5" type="ORF">SAMN06297382_2899</name>
</gene>
<accession>A0A239PZG4</accession>
<reference evidence="5 6" key="1">
    <citation type="submission" date="2017-07" db="EMBL/GenBank/DDBJ databases">
        <authorList>
            <person name="Sun Z.S."/>
            <person name="Albrecht U."/>
            <person name="Echele G."/>
            <person name="Lee C.C."/>
        </authorList>
    </citation>
    <scope>NUCLEOTIDE SEQUENCE [LARGE SCALE GENOMIC DNA]</scope>
    <source>
        <strain evidence="5 6">CGMCC 1.12710</strain>
    </source>
</reference>
<keyword evidence="5" id="KW-0675">Receptor</keyword>
<dbReference type="GO" id="GO:0009279">
    <property type="term" value="C:cell outer membrane"/>
    <property type="evidence" value="ECO:0007669"/>
    <property type="project" value="UniProtKB-SubCell"/>
</dbReference>
<evidence type="ECO:0000256" key="1">
    <source>
        <dbReference type="ARBA" id="ARBA00004442"/>
    </source>
</evidence>
<dbReference type="Gene3D" id="2.40.170.20">
    <property type="entry name" value="TonB-dependent receptor, beta-barrel domain"/>
    <property type="match status" value="1"/>
</dbReference>
<evidence type="ECO:0000259" key="4">
    <source>
        <dbReference type="Pfam" id="PF00593"/>
    </source>
</evidence>
<feature type="domain" description="TonB-dependent receptor-like beta-barrel" evidence="4">
    <location>
        <begin position="44"/>
        <end position="179"/>
    </location>
</feature>
<evidence type="ECO:0000256" key="3">
    <source>
        <dbReference type="ARBA" id="ARBA00023237"/>
    </source>
</evidence>
<feature type="non-terminal residue" evidence="5">
    <location>
        <position position="1"/>
    </location>
</feature>
<name>A0A239PZG4_9PROT</name>
<keyword evidence="2" id="KW-0472">Membrane</keyword>
<dbReference type="AlphaFoldDB" id="A0A239PZG4"/>
<dbReference type="Pfam" id="PF00593">
    <property type="entry name" value="TonB_dep_Rec_b-barrel"/>
    <property type="match status" value="1"/>
</dbReference>
<evidence type="ECO:0000256" key="2">
    <source>
        <dbReference type="ARBA" id="ARBA00023136"/>
    </source>
</evidence>